<keyword evidence="2" id="KW-0547">Nucleotide-binding</keyword>
<feature type="non-terminal residue" evidence="5">
    <location>
        <position position="1"/>
    </location>
</feature>
<dbReference type="Gene3D" id="3.40.50.300">
    <property type="entry name" value="P-loop containing nucleotide triphosphate hydrolases"/>
    <property type="match status" value="1"/>
</dbReference>
<dbReference type="GO" id="GO:0016887">
    <property type="term" value="F:ATP hydrolysis activity"/>
    <property type="evidence" value="ECO:0007669"/>
    <property type="project" value="InterPro"/>
</dbReference>
<dbReference type="InterPro" id="IPR003593">
    <property type="entry name" value="AAA+_ATPase"/>
</dbReference>
<dbReference type="Pfam" id="PF00005">
    <property type="entry name" value="ABC_tran"/>
    <property type="match status" value="1"/>
</dbReference>
<dbReference type="InterPro" id="IPR051120">
    <property type="entry name" value="ABC_AA/LPS_Transport"/>
</dbReference>
<dbReference type="PANTHER" id="PTHR45772:SF2">
    <property type="entry name" value="ABC TRANSPORTER ATP-BINDING PROTEIN"/>
    <property type="match status" value="1"/>
</dbReference>
<dbReference type="GO" id="GO:0005524">
    <property type="term" value="F:ATP binding"/>
    <property type="evidence" value="ECO:0007669"/>
    <property type="project" value="UniProtKB-KW"/>
</dbReference>
<name>A0A383A6B9_9ZZZZ</name>
<feature type="domain" description="ABC transporter" evidence="4">
    <location>
        <begin position="2"/>
        <end position="238"/>
    </location>
</feature>
<evidence type="ECO:0000256" key="3">
    <source>
        <dbReference type="ARBA" id="ARBA00022840"/>
    </source>
</evidence>
<reference evidence="5" key="1">
    <citation type="submission" date="2018-05" db="EMBL/GenBank/DDBJ databases">
        <authorList>
            <person name="Lanie J.A."/>
            <person name="Ng W.-L."/>
            <person name="Kazmierczak K.M."/>
            <person name="Andrzejewski T.M."/>
            <person name="Davidsen T.M."/>
            <person name="Wayne K.J."/>
            <person name="Tettelin H."/>
            <person name="Glass J.I."/>
            <person name="Rusch D."/>
            <person name="Podicherti R."/>
            <person name="Tsui H.-C.T."/>
            <person name="Winkler M.E."/>
        </authorList>
    </citation>
    <scope>NUCLEOTIDE SEQUENCE</scope>
</reference>
<evidence type="ECO:0000259" key="4">
    <source>
        <dbReference type="PROSITE" id="PS50893"/>
    </source>
</evidence>
<dbReference type="EMBL" id="UINC01189641">
    <property type="protein sequence ID" value="SVE03416.1"/>
    <property type="molecule type" value="Genomic_DNA"/>
</dbReference>
<dbReference type="CDD" id="cd03219">
    <property type="entry name" value="ABC_Mj1267_LivG_branched"/>
    <property type="match status" value="1"/>
</dbReference>
<protein>
    <recommendedName>
        <fullName evidence="4">ABC transporter domain-containing protein</fullName>
    </recommendedName>
</protein>
<organism evidence="5">
    <name type="scientific">marine metagenome</name>
    <dbReference type="NCBI Taxonomy" id="408172"/>
    <lineage>
        <taxon>unclassified sequences</taxon>
        <taxon>metagenomes</taxon>
        <taxon>ecological metagenomes</taxon>
    </lineage>
</organism>
<dbReference type="PROSITE" id="PS50893">
    <property type="entry name" value="ABC_TRANSPORTER_2"/>
    <property type="match status" value="1"/>
</dbReference>
<dbReference type="SUPFAM" id="SSF52540">
    <property type="entry name" value="P-loop containing nucleoside triphosphate hydrolases"/>
    <property type="match status" value="1"/>
</dbReference>
<gene>
    <name evidence="5" type="ORF">METZ01_LOCUS456270</name>
</gene>
<dbReference type="GO" id="GO:0005886">
    <property type="term" value="C:plasma membrane"/>
    <property type="evidence" value="ECO:0007669"/>
    <property type="project" value="TreeGrafter"/>
</dbReference>
<sequence length="240" mass="26082">KLNKAFGALQVTCNISLHVEPGARHALIGPNGAGKTTLFNLLTGEIRADSGSITLAGKDLTRTRPDIRARLGMARSYQQNNLFADLTVTQNLVTALVVARGYGPSFWHRLSDRNELALSAVEIAELIGLADVLDEPAHRLAYGMKRQLEVGLAMAVEPRLLLLDEPTAGMSPDETRLMLALIGSLPPTLTVLIIEHDMDVVFQFAKRITVLDEGTVLFEGSPDAVRCSDVVRARYLKLAT</sequence>
<dbReference type="InterPro" id="IPR027417">
    <property type="entry name" value="P-loop_NTPase"/>
</dbReference>
<evidence type="ECO:0000313" key="5">
    <source>
        <dbReference type="EMBL" id="SVE03416.1"/>
    </source>
</evidence>
<dbReference type="SMART" id="SM00382">
    <property type="entry name" value="AAA"/>
    <property type="match status" value="1"/>
</dbReference>
<keyword evidence="3" id="KW-0067">ATP-binding</keyword>
<proteinExistence type="predicted"/>
<dbReference type="InterPro" id="IPR003439">
    <property type="entry name" value="ABC_transporter-like_ATP-bd"/>
</dbReference>
<accession>A0A383A6B9</accession>
<evidence type="ECO:0000256" key="2">
    <source>
        <dbReference type="ARBA" id="ARBA00022741"/>
    </source>
</evidence>
<dbReference type="PANTHER" id="PTHR45772">
    <property type="entry name" value="CONSERVED COMPONENT OF ABC TRANSPORTER FOR NATURAL AMINO ACIDS-RELATED"/>
    <property type="match status" value="1"/>
</dbReference>
<dbReference type="AlphaFoldDB" id="A0A383A6B9"/>
<keyword evidence="1" id="KW-0813">Transport</keyword>
<evidence type="ECO:0000256" key="1">
    <source>
        <dbReference type="ARBA" id="ARBA00022448"/>
    </source>
</evidence>